<comment type="function">
    <text evidence="9 10">Fluoride-specific ion channel. Important for reducing fluoride concentration in the cell, thus reducing its toxicity.</text>
</comment>
<reference evidence="12 13" key="1">
    <citation type="submission" date="2019-05" db="EMBL/GenBank/DDBJ databases">
        <authorList>
            <person name="Lee S.D."/>
        </authorList>
    </citation>
    <scope>NUCLEOTIDE SEQUENCE [LARGE SCALE GENOMIC DNA]</scope>
    <source>
        <strain evidence="12 13">C5-26</strain>
    </source>
</reference>
<dbReference type="GO" id="GO:0140114">
    <property type="term" value="P:cellular detoxification of fluoride"/>
    <property type="evidence" value="ECO:0007669"/>
    <property type="project" value="UniProtKB-UniRule"/>
</dbReference>
<evidence type="ECO:0000256" key="1">
    <source>
        <dbReference type="ARBA" id="ARBA00004651"/>
    </source>
</evidence>
<keyword evidence="10" id="KW-0406">Ion transport</keyword>
<evidence type="ECO:0000256" key="9">
    <source>
        <dbReference type="ARBA" id="ARBA00049940"/>
    </source>
</evidence>
<keyword evidence="10" id="KW-0915">Sodium</keyword>
<feature type="transmembrane region" description="Helical" evidence="10">
    <location>
        <begin position="99"/>
        <end position="118"/>
    </location>
</feature>
<keyword evidence="5 10" id="KW-0472">Membrane</keyword>
<dbReference type="AlphaFoldDB" id="A0A563E751"/>
<keyword evidence="10" id="KW-0479">Metal-binding</keyword>
<dbReference type="InterPro" id="IPR003691">
    <property type="entry name" value="FluC"/>
</dbReference>
<protein>
    <recommendedName>
        <fullName evidence="10">Fluoride-specific ion channel FluC</fullName>
    </recommendedName>
</protein>
<keyword evidence="4 10" id="KW-1133">Transmembrane helix</keyword>
<keyword evidence="10" id="KW-0813">Transport</keyword>
<evidence type="ECO:0000256" key="6">
    <source>
        <dbReference type="ARBA" id="ARBA00023303"/>
    </source>
</evidence>
<name>A0A563E751_9MICO</name>
<evidence type="ECO:0000256" key="5">
    <source>
        <dbReference type="ARBA" id="ARBA00023136"/>
    </source>
</evidence>
<proteinExistence type="inferred from homology"/>
<organism evidence="12 13">
    <name type="scientific">Leekyejoonella antrihumi</name>
    <dbReference type="NCBI Taxonomy" id="1660198"/>
    <lineage>
        <taxon>Bacteria</taxon>
        <taxon>Bacillati</taxon>
        <taxon>Actinomycetota</taxon>
        <taxon>Actinomycetes</taxon>
        <taxon>Micrococcales</taxon>
        <taxon>Dermacoccaceae</taxon>
        <taxon>Leekyejoonella</taxon>
    </lineage>
</organism>
<dbReference type="PANTHER" id="PTHR28259">
    <property type="entry name" value="FLUORIDE EXPORT PROTEIN 1-RELATED"/>
    <property type="match status" value="1"/>
</dbReference>
<dbReference type="GO" id="GO:0005886">
    <property type="term" value="C:plasma membrane"/>
    <property type="evidence" value="ECO:0007669"/>
    <property type="project" value="UniProtKB-SubCell"/>
</dbReference>
<dbReference type="Proteomes" id="UP000320244">
    <property type="component" value="Unassembled WGS sequence"/>
</dbReference>
<feature type="region of interest" description="Disordered" evidence="11">
    <location>
        <begin position="1"/>
        <end position="28"/>
    </location>
</feature>
<dbReference type="NCBIfam" id="TIGR00494">
    <property type="entry name" value="crcB"/>
    <property type="match status" value="1"/>
</dbReference>
<comment type="subcellular location">
    <subcellularLocation>
        <location evidence="1 10">Cell membrane</location>
        <topology evidence="1 10">Multi-pass membrane protein</topology>
    </subcellularLocation>
</comment>
<reference evidence="12 13" key="2">
    <citation type="submission" date="2019-08" db="EMBL/GenBank/DDBJ databases">
        <title>Jejuicoccus antrihumi gen. nov., sp. nov., a new member of the family Dermacoccaceae isolated from a cave.</title>
        <authorList>
            <person name="Schumann P."/>
            <person name="Kim I.S."/>
        </authorList>
    </citation>
    <scope>NUCLEOTIDE SEQUENCE [LARGE SCALE GENOMIC DNA]</scope>
    <source>
        <strain evidence="12 13">C5-26</strain>
    </source>
</reference>
<dbReference type="EMBL" id="VCQV01000005">
    <property type="protein sequence ID" value="TWP37664.1"/>
    <property type="molecule type" value="Genomic_DNA"/>
</dbReference>
<comment type="activity regulation">
    <text evidence="10">Na(+) is not transported, but it plays an essential structural role and its presence is essential for fluoride channel function.</text>
</comment>
<dbReference type="HAMAP" id="MF_00454">
    <property type="entry name" value="FluC"/>
    <property type="match status" value="1"/>
</dbReference>
<feature type="binding site" evidence="10">
    <location>
        <position position="113"/>
    </location>
    <ligand>
        <name>Na(+)</name>
        <dbReference type="ChEBI" id="CHEBI:29101"/>
        <note>structural</note>
    </ligand>
</feature>
<keyword evidence="13" id="KW-1185">Reference proteome</keyword>
<gene>
    <name evidence="10 12" type="primary">crcB</name>
    <name evidence="10" type="synonym">fluC</name>
    <name evidence="12" type="ORF">FGL98_05525</name>
</gene>
<evidence type="ECO:0000256" key="10">
    <source>
        <dbReference type="HAMAP-Rule" id="MF_00454"/>
    </source>
</evidence>
<evidence type="ECO:0000256" key="7">
    <source>
        <dbReference type="ARBA" id="ARBA00035120"/>
    </source>
</evidence>
<comment type="caution">
    <text evidence="12">The sequence shown here is derived from an EMBL/GenBank/DDBJ whole genome shotgun (WGS) entry which is preliminary data.</text>
</comment>
<dbReference type="GO" id="GO:0046872">
    <property type="term" value="F:metal ion binding"/>
    <property type="evidence" value="ECO:0007669"/>
    <property type="project" value="UniProtKB-KW"/>
</dbReference>
<comment type="catalytic activity">
    <reaction evidence="8">
        <text>fluoride(in) = fluoride(out)</text>
        <dbReference type="Rhea" id="RHEA:76159"/>
        <dbReference type="ChEBI" id="CHEBI:17051"/>
    </reaction>
    <physiologicalReaction direction="left-to-right" evidence="8">
        <dbReference type="Rhea" id="RHEA:76160"/>
    </physiologicalReaction>
</comment>
<feature type="transmembrane region" description="Helical" evidence="10">
    <location>
        <begin position="68"/>
        <end position="90"/>
    </location>
</feature>
<feature type="transmembrane region" description="Helical" evidence="10">
    <location>
        <begin position="130"/>
        <end position="152"/>
    </location>
</feature>
<sequence>MTSRRSVNDPSPFTAAGRVDPDGAPPTRRERLLHHQALPVAVIACGGAVGAVSRYAVGLAWPTTAGHFPVSTLLINVIGCAIMGVFMVLITQKWQVHPLVRPFFGTGVLGGFTTFSTYEVDAQHLLQGGHWVTALAYLVATLAAAVFAVWAAETVTRLVVLDSTGAA</sequence>
<evidence type="ECO:0000313" key="12">
    <source>
        <dbReference type="EMBL" id="TWP37664.1"/>
    </source>
</evidence>
<evidence type="ECO:0000256" key="11">
    <source>
        <dbReference type="SAM" id="MobiDB-lite"/>
    </source>
</evidence>
<evidence type="ECO:0000313" key="13">
    <source>
        <dbReference type="Proteomes" id="UP000320244"/>
    </source>
</evidence>
<evidence type="ECO:0000256" key="3">
    <source>
        <dbReference type="ARBA" id="ARBA00022692"/>
    </source>
</evidence>
<evidence type="ECO:0000256" key="2">
    <source>
        <dbReference type="ARBA" id="ARBA00022475"/>
    </source>
</evidence>
<keyword evidence="6 10" id="KW-0407">Ion channel</keyword>
<dbReference type="Pfam" id="PF02537">
    <property type="entry name" value="CRCB"/>
    <property type="match status" value="1"/>
</dbReference>
<dbReference type="OrthoDB" id="4408652at2"/>
<keyword evidence="3 10" id="KW-0812">Transmembrane</keyword>
<keyword evidence="2 10" id="KW-1003">Cell membrane</keyword>
<dbReference type="GO" id="GO:0062054">
    <property type="term" value="F:fluoride channel activity"/>
    <property type="evidence" value="ECO:0007669"/>
    <property type="project" value="UniProtKB-UniRule"/>
</dbReference>
<feature type="binding site" evidence="10">
    <location>
        <position position="110"/>
    </location>
    <ligand>
        <name>Na(+)</name>
        <dbReference type="ChEBI" id="CHEBI:29101"/>
        <note>structural</note>
    </ligand>
</feature>
<feature type="transmembrane region" description="Helical" evidence="10">
    <location>
        <begin position="37"/>
        <end position="56"/>
    </location>
</feature>
<comment type="similarity">
    <text evidence="7 10">Belongs to the fluoride channel Fluc/FEX (TC 1.A.43) family.</text>
</comment>
<accession>A0A563E751</accession>
<evidence type="ECO:0000256" key="4">
    <source>
        <dbReference type="ARBA" id="ARBA00022989"/>
    </source>
</evidence>
<evidence type="ECO:0000256" key="8">
    <source>
        <dbReference type="ARBA" id="ARBA00035585"/>
    </source>
</evidence>
<feature type="compositionally biased region" description="Polar residues" evidence="11">
    <location>
        <begin position="1"/>
        <end position="11"/>
    </location>
</feature>
<dbReference type="PANTHER" id="PTHR28259:SF1">
    <property type="entry name" value="FLUORIDE EXPORT PROTEIN 1-RELATED"/>
    <property type="match status" value="1"/>
</dbReference>